<gene>
    <name evidence="2" type="ORF">Q8814_01695</name>
</gene>
<comment type="caution">
    <text evidence="2">The sequence shown here is derived from an EMBL/GenBank/DDBJ whole genome shotgun (WGS) entry which is preliminary data.</text>
</comment>
<organism evidence="2 3">
    <name type="scientific">Rhodococcus chondri</name>
    <dbReference type="NCBI Taxonomy" id="3065941"/>
    <lineage>
        <taxon>Bacteria</taxon>
        <taxon>Bacillati</taxon>
        <taxon>Actinomycetota</taxon>
        <taxon>Actinomycetes</taxon>
        <taxon>Mycobacteriales</taxon>
        <taxon>Nocardiaceae</taxon>
        <taxon>Rhodococcus</taxon>
    </lineage>
</organism>
<evidence type="ECO:0000256" key="1">
    <source>
        <dbReference type="ARBA" id="ARBA00022679"/>
    </source>
</evidence>
<feature type="non-terminal residue" evidence="2">
    <location>
        <position position="171"/>
    </location>
</feature>
<dbReference type="RefSeq" id="WP_330150268.1">
    <property type="nucleotide sequence ID" value="NZ_JAUZMZ010000005.1"/>
</dbReference>
<reference evidence="2 3" key="1">
    <citation type="submission" date="2023-08" db="EMBL/GenBank/DDBJ databases">
        <authorList>
            <person name="Girao M."/>
            <person name="Carvalho M.F."/>
        </authorList>
    </citation>
    <scope>NUCLEOTIDE SEQUENCE [LARGE SCALE GENOMIC DNA]</scope>
    <source>
        <strain evidence="2 3">CC-R104</strain>
    </source>
</reference>
<dbReference type="Gene3D" id="3.40.50.10540">
    <property type="entry name" value="Crotonobetainyl-coa:carnitine coa-transferase, domain 1"/>
    <property type="match status" value="1"/>
</dbReference>
<protein>
    <submittedName>
        <fullName evidence="2">CoA transferase</fullName>
    </submittedName>
</protein>
<dbReference type="InterPro" id="IPR050483">
    <property type="entry name" value="CoA-transferase_III_domain"/>
</dbReference>
<dbReference type="Proteomes" id="UP001331936">
    <property type="component" value="Unassembled WGS sequence"/>
</dbReference>
<dbReference type="InterPro" id="IPR003673">
    <property type="entry name" value="CoA-Trfase_fam_III"/>
</dbReference>
<dbReference type="Pfam" id="PF02515">
    <property type="entry name" value="CoA_transf_3"/>
    <property type="match status" value="1"/>
</dbReference>
<evidence type="ECO:0000313" key="2">
    <source>
        <dbReference type="EMBL" id="MEE2030839.1"/>
    </source>
</evidence>
<keyword evidence="1 2" id="KW-0808">Transferase</keyword>
<evidence type="ECO:0000313" key="3">
    <source>
        <dbReference type="Proteomes" id="UP001331936"/>
    </source>
</evidence>
<dbReference type="PANTHER" id="PTHR48207:SF3">
    <property type="entry name" value="SUCCINATE--HYDROXYMETHYLGLUTARATE COA-TRANSFERASE"/>
    <property type="match status" value="1"/>
</dbReference>
<dbReference type="EMBL" id="JAUZMZ010000005">
    <property type="protein sequence ID" value="MEE2030839.1"/>
    <property type="molecule type" value="Genomic_DNA"/>
</dbReference>
<proteinExistence type="predicted"/>
<keyword evidence="3" id="KW-1185">Reference proteome</keyword>
<dbReference type="SUPFAM" id="SSF89796">
    <property type="entry name" value="CoA-transferase family III (CaiB/BaiF)"/>
    <property type="match status" value="1"/>
</dbReference>
<dbReference type="PANTHER" id="PTHR48207">
    <property type="entry name" value="SUCCINATE--HYDROXYMETHYLGLUTARATE COA-TRANSFERASE"/>
    <property type="match status" value="1"/>
</dbReference>
<dbReference type="InterPro" id="IPR023606">
    <property type="entry name" value="CoA-Trfase_III_dom_1_sf"/>
</dbReference>
<name>A0ABU7JN07_9NOCA</name>
<dbReference type="GO" id="GO:0016740">
    <property type="term" value="F:transferase activity"/>
    <property type="evidence" value="ECO:0007669"/>
    <property type="project" value="UniProtKB-KW"/>
</dbReference>
<sequence length="171" mass="17945">MIDIGNALAGRTVVEICNYVSGPMVGRNLAALGANVLKIERPGTGDDGRHSYPAFDGDGLFFTETAYGKKSVVLDLKSEAGLATAVDMIDKADILIENMRPSVMSRIGLDPAMLVSRNPKLVVGSVNAFGTTGPRADDPAYDPVIQAATGIMYTTGFKGDPPKRIGASIVD</sequence>
<accession>A0ABU7JN07</accession>